<name>A0A2T8JD75_9POAL</name>
<feature type="compositionally biased region" description="Basic residues" evidence="1">
    <location>
        <begin position="45"/>
        <end position="60"/>
    </location>
</feature>
<gene>
    <name evidence="2" type="ORF">PAHAL_4G174400</name>
</gene>
<sequence>MDRKAAERGVEDLAAGFLLPVRLQSFRREYVGDARAAGWRPHCRRRRTGGRSLRSIRRSRTPTLRLRSHVDDRQDQDSRRAVTSDSRTPRRPITSTAKKTRTQVIFLCESHGIEDEPKGCG</sequence>
<organism evidence="2">
    <name type="scientific">Panicum hallii</name>
    <dbReference type="NCBI Taxonomy" id="206008"/>
    <lineage>
        <taxon>Eukaryota</taxon>
        <taxon>Viridiplantae</taxon>
        <taxon>Streptophyta</taxon>
        <taxon>Embryophyta</taxon>
        <taxon>Tracheophyta</taxon>
        <taxon>Spermatophyta</taxon>
        <taxon>Magnoliopsida</taxon>
        <taxon>Liliopsida</taxon>
        <taxon>Poales</taxon>
        <taxon>Poaceae</taxon>
        <taxon>PACMAD clade</taxon>
        <taxon>Panicoideae</taxon>
        <taxon>Panicodae</taxon>
        <taxon>Paniceae</taxon>
        <taxon>Panicinae</taxon>
        <taxon>Panicum</taxon>
        <taxon>Panicum sect. Panicum</taxon>
    </lineage>
</organism>
<dbReference type="Gramene" id="PVH47874">
    <property type="protein sequence ID" value="PVH47874"/>
    <property type="gene ID" value="PAHAL_4G174400"/>
</dbReference>
<feature type="compositionally biased region" description="Basic and acidic residues" evidence="1">
    <location>
        <begin position="68"/>
        <end position="82"/>
    </location>
</feature>
<protein>
    <submittedName>
        <fullName evidence="2">Uncharacterized protein</fullName>
    </submittedName>
</protein>
<evidence type="ECO:0000313" key="2">
    <source>
        <dbReference type="EMBL" id="PVH47874.1"/>
    </source>
</evidence>
<accession>A0A2T8JD75</accession>
<feature type="region of interest" description="Disordered" evidence="1">
    <location>
        <begin position="45"/>
        <end position="98"/>
    </location>
</feature>
<proteinExistence type="predicted"/>
<dbReference type="Proteomes" id="UP000243499">
    <property type="component" value="Chromosome 4"/>
</dbReference>
<evidence type="ECO:0000256" key="1">
    <source>
        <dbReference type="SAM" id="MobiDB-lite"/>
    </source>
</evidence>
<dbReference type="AlphaFoldDB" id="A0A2T8JD75"/>
<reference evidence="2" key="1">
    <citation type="submission" date="2018-04" db="EMBL/GenBank/DDBJ databases">
        <title>WGS assembly of Panicum hallii.</title>
        <authorList>
            <person name="Lovell J."/>
            <person name="Jenkins J."/>
            <person name="Lowry D."/>
            <person name="Mamidi S."/>
            <person name="Sreedasyam A."/>
            <person name="Weng X."/>
            <person name="Barry K."/>
            <person name="Bonette J."/>
            <person name="Campitelli B."/>
            <person name="Daum C."/>
            <person name="Gordon S."/>
            <person name="Gould B."/>
            <person name="Lipzen A."/>
            <person name="Macqueen A."/>
            <person name="Palacio-Mejia J."/>
            <person name="Plott C."/>
            <person name="Shakirov E."/>
            <person name="Shu S."/>
            <person name="Yoshinaga Y."/>
            <person name="Zane M."/>
            <person name="Rokhsar D."/>
            <person name="Grimwood J."/>
            <person name="Schmutz J."/>
            <person name="Juenger T."/>
        </authorList>
    </citation>
    <scope>NUCLEOTIDE SEQUENCE [LARGE SCALE GENOMIC DNA]</scope>
    <source>
        <strain evidence="2">FIL2</strain>
    </source>
</reference>
<dbReference type="EMBL" id="CM008049">
    <property type="protein sequence ID" value="PVH47874.1"/>
    <property type="molecule type" value="Genomic_DNA"/>
</dbReference>